<feature type="region of interest" description="Disordered" evidence="1">
    <location>
        <begin position="36"/>
        <end position="123"/>
    </location>
</feature>
<dbReference type="STRING" id="266264.Rmet_0298"/>
<dbReference type="Pfam" id="PF07769">
    <property type="entry name" value="PsiF_repeat"/>
    <property type="match status" value="2"/>
</dbReference>
<feature type="compositionally biased region" description="Polar residues" evidence="1">
    <location>
        <begin position="47"/>
        <end position="59"/>
    </location>
</feature>
<evidence type="ECO:0000313" key="4">
    <source>
        <dbReference type="Proteomes" id="UP000002429"/>
    </source>
</evidence>
<organism evidence="3 4">
    <name type="scientific">Cupriavidus metallidurans (strain ATCC 43123 / DSM 2839 / NBRC 102507 / CH34)</name>
    <name type="common">Ralstonia metallidurans</name>
    <dbReference type="NCBI Taxonomy" id="266264"/>
    <lineage>
        <taxon>Bacteria</taxon>
        <taxon>Pseudomonadati</taxon>
        <taxon>Pseudomonadota</taxon>
        <taxon>Betaproteobacteria</taxon>
        <taxon>Burkholderiales</taxon>
        <taxon>Burkholderiaceae</taxon>
        <taxon>Cupriavidus</taxon>
    </lineage>
</organism>
<feature type="compositionally biased region" description="Basic and acidic residues" evidence="1">
    <location>
        <begin position="63"/>
        <end position="72"/>
    </location>
</feature>
<name>Q1LRP2_CUPMC</name>
<feature type="compositionally biased region" description="Basic and acidic residues" evidence="1">
    <location>
        <begin position="100"/>
        <end position="114"/>
    </location>
</feature>
<dbReference type="HOGENOM" id="CLU_129289_0_0_4"/>
<keyword evidence="4" id="KW-1185">Reference proteome</keyword>
<gene>
    <name evidence="3" type="ordered locus">Rmet_0298</name>
</gene>
<protein>
    <recommendedName>
        <fullName evidence="5">Phosphate starvation-inducible protein PsiF</fullName>
    </recommendedName>
</protein>
<reference evidence="4" key="1">
    <citation type="journal article" date="2010" name="PLoS ONE">
        <title>The complete genome sequence of Cupriavidus metallidurans strain CH34, a master survivalist in harsh and anthropogenic environments.</title>
        <authorList>
            <person name="Janssen P.J."/>
            <person name="Van Houdt R."/>
            <person name="Moors H."/>
            <person name="Monsieurs P."/>
            <person name="Morin N."/>
            <person name="Michaux A."/>
            <person name="Benotmane M.A."/>
            <person name="Leys N."/>
            <person name="Vallaeys T."/>
            <person name="Lapidus A."/>
            <person name="Monchy S."/>
            <person name="Medigue C."/>
            <person name="Taghavi S."/>
            <person name="McCorkle S."/>
            <person name="Dunn J."/>
            <person name="van der Lelie D."/>
            <person name="Mergeay M."/>
        </authorList>
    </citation>
    <scope>NUCLEOTIDE SEQUENCE [LARGE SCALE GENOMIC DNA]</scope>
    <source>
        <strain evidence="4">ATCC 43123 / DSM 2839 / NBRC 102507 / CH34</strain>
    </source>
</reference>
<evidence type="ECO:0000313" key="3">
    <source>
        <dbReference type="EMBL" id="ABF07184.1"/>
    </source>
</evidence>
<accession>Q1LRP2</accession>
<dbReference type="EMBL" id="CP000352">
    <property type="protein sequence ID" value="ABF07184.1"/>
    <property type="molecule type" value="Genomic_DNA"/>
</dbReference>
<keyword evidence="2" id="KW-0732">Signal</keyword>
<sequence length="123" mass="12922">MMCFHSQERSMKKLIAMCVLVTPLFATGAFAQGASAPAAEKSGKAPTAQQEKMSACSKQNKGKKGDDYKKSMSDCLSGSAAATAPAAPKTQQEKMSACSKENKGKKGDDYKKSMSDCLSKPAA</sequence>
<evidence type="ECO:0008006" key="5">
    <source>
        <dbReference type="Google" id="ProtNLM"/>
    </source>
</evidence>
<dbReference type="AlphaFoldDB" id="Q1LRP2"/>
<evidence type="ECO:0000256" key="2">
    <source>
        <dbReference type="SAM" id="SignalP"/>
    </source>
</evidence>
<dbReference type="KEGG" id="rme:Rmet_0298"/>
<dbReference type="InterPro" id="IPR011690">
    <property type="entry name" value="P_starv_induced_PsiF"/>
</dbReference>
<feature type="signal peptide" evidence="2">
    <location>
        <begin position="1"/>
        <end position="31"/>
    </location>
</feature>
<dbReference type="Proteomes" id="UP000002429">
    <property type="component" value="Chromosome"/>
</dbReference>
<feature type="chain" id="PRO_5004193731" description="Phosphate starvation-inducible protein PsiF" evidence="2">
    <location>
        <begin position="32"/>
        <end position="123"/>
    </location>
</feature>
<proteinExistence type="predicted"/>
<dbReference type="eggNOG" id="ENOG50317F1">
    <property type="taxonomic scope" value="Bacteria"/>
</dbReference>
<evidence type="ECO:0000256" key="1">
    <source>
        <dbReference type="SAM" id="MobiDB-lite"/>
    </source>
</evidence>